<proteinExistence type="predicted"/>
<organism evidence="2 3">
    <name type="scientific">Phaedon cochleariae</name>
    <name type="common">Mustard beetle</name>
    <dbReference type="NCBI Taxonomy" id="80249"/>
    <lineage>
        <taxon>Eukaryota</taxon>
        <taxon>Metazoa</taxon>
        <taxon>Ecdysozoa</taxon>
        <taxon>Arthropoda</taxon>
        <taxon>Hexapoda</taxon>
        <taxon>Insecta</taxon>
        <taxon>Pterygota</taxon>
        <taxon>Neoptera</taxon>
        <taxon>Endopterygota</taxon>
        <taxon>Coleoptera</taxon>
        <taxon>Polyphaga</taxon>
        <taxon>Cucujiformia</taxon>
        <taxon>Chrysomeloidea</taxon>
        <taxon>Chrysomelidae</taxon>
        <taxon>Chrysomelinae</taxon>
        <taxon>Chrysomelini</taxon>
        <taxon>Phaedon</taxon>
    </lineage>
</organism>
<feature type="non-terminal residue" evidence="2">
    <location>
        <position position="1"/>
    </location>
</feature>
<gene>
    <name evidence="2" type="ORF">PHAECO_LOCUS6484</name>
</gene>
<feature type="compositionally biased region" description="Polar residues" evidence="1">
    <location>
        <begin position="96"/>
        <end position="120"/>
    </location>
</feature>
<sequence>FSDQSLSLVERKKLQWAKEREEIAALCGQWTSLDQNSDQAHTRNRYESKVSMVHNPQFRKNYREDIRRGSLPPLHKNQYNSCDRYERDKEGGETSGYGSDNPNQTPDCIQSWNQSGYESSSSRDDRPKWGDK</sequence>
<accession>A0A9P0DN10</accession>
<evidence type="ECO:0000313" key="2">
    <source>
        <dbReference type="EMBL" id="CAH1156138.1"/>
    </source>
</evidence>
<name>A0A9P0DN10_PHACE</name>
<feature type="region of interest" description="Disordered" evidence="1">
    <location>
        <begin position="34"/>
        <end position="132"/>
    </location>
</feature>
<protein>
    <submittedName>
        <fullName evidence="2">Uncharacterized protein</fullName>
    </submittedName>
</protein>
<feature type="non-terminal residue" evidence="2">
    <location>
        <position position="132"/>
    </location>
</feature>
<reference evidence="2" key="1">
    <citation type="submission" date="2022-01" db="EMBL/GenBank/DDBJ databases">
        <authorList>
            <person name="King R."/>
        </authorList>
    </citation>
    <scope>NUCLEOTIDE SEQUENCE</scope>
</reference>
<keyword evidence="3" id="KW-1185">Reference proteome</keyword>
<feature type="compositionally biased region" description="Basic and acidic residues" evidence="1">
    <location>
        <begin position="121"/>
        <end position="132"/>
    </location>
</feature>
<dbReference type="OrthoDB" id="10042846at2759"/>
<dbReference type="Proteomes" id="UP001153737">
    <property type="component" value="Chromosome 2"/>
</dbReference>
<evidence type="ECO:0000256" key="1">
    <source>
        <dbReference type="SAM" id="MobiDB-lite"/>
    </source>
</evidence>
<dbReference type="EMBL" id="OU896708">
    <property type="protein sequence ID" value="CAH1156138.1"/>
    <property type="molecule type" value="Genomic_DNA"/>
</dbReference>
<reference evidence="2" key="2">
    <citation type="submission" date="2022-10" db="EMBL/GenBank/DDBJ databases">
        <authorList>
            <consortium name="ENA_rothamsted_submissions"/>
            <consortium name="culmorum"/>
            <person name="King R."/>
        </authorList>
    </citation>
    <scope>NUCLEOTIDE SEQUENCE</scope>
</reference>
<feature type="compositionally biased region" description="Basic and acidic residues" evidence="1">
    <location>
        <begin position="83"/>
        <end position="92"/>
    </location>
</feature>
<evidence type="ECO:0000313" key="3">
    <source>
        <dbReference type="Proteomes" id="UP001153737"/>
    </source>
</evidence>
<dbReference type="AlphaFoldDB" id="A0A9P0DN10"/>